<organism evidence="1 2">
    <name type="scientific">Amycolatopsis rhabdoformis</name>
    <dbReference type="NCBI Taxonomy" id="1448059"/>
    <lineage>
        <taxon>Bacteria</taxon>
        <taxon>Bacillati</taxon>
        <taxon>Actinomycetota</taxon>
        <taxon>Actinomycetes</taxon>
        <taxon>Pseudonocardiales</taxon>
        <taxon>Pseudonocardiaceae</taxon>
        <taxon>Amycolatopsis</taxon>
    </lineage>
</organism>
<name>A0ABZ1I028_9PSEU</name>
<protein>
    <submittedName>
        <fullName evidence="1">Kinase</fullName>
    </submittedName>
</protein>
<dbReference type="EMBL" id="CP142149">
    <property type="protein sequence ID" value="WSE27152.1"/>
    <property type="molecule type" value="Genomic_DNA"/>
</dbReference>
<keyword evidence="1" id="KW-0418">Kinase</keyword>
<dbReference type="RefSeq" id="WP_326566162.1">
    <property type="nucleotide sequence ID" value="NZ_CP142149.1"/>
</dbReference>
<keyword evidence="1" id="KW-0808">Transferase</keyword>
<proteinExistence type="predicted"/>
<evidence type="ECO:0000313" key="1">
    <source>
        <dbReference type="EMBL" id="WSE27152.1"/>
    </source>
</evidence>
<dbReference type="Gene3D" id="3.40.50.300">
    <property type="entry name" value="P-loop containing nucleotide triphosphate hydrolases"/>
    <property type="match status" value="1"/>
</dbReference>
<reference evidence="1 2" key="1">
    <citation type="journal article" date="2015" name="Int. J. Syst. Evol. Microbiol.">
        <title>Amycolatopsis rhabdoformis sp. nov., an actinomycete isolated from a tropical forest soil.</title>
        <authorList>
            <person name="Souza W.R."/>
            <person name="Silva R.E."/>
            <person name="Goodfellow M."/>
            <person name="Busarakam K."/>
            <person name="Figueiro F.S."/>
            <person name="Ferreira D."/>
            <person name="Rodrigues-Filho E."/>
            <person name="Moraes L.A.B."/>
            <person name="Zucchi T.D."/>
        </authorList>
    </citation>
    <scope>NUCLEOTIDE SEQUENCE [LARGE SCALE GENOMIC DNA]</scope>
    <source>
        <strain evidence="1 2">NCIMB 14900</strain>
    </source>
</reference>
<evidence type="ECO:0000313" key="2">
    <source>
        <dbReference type="Proteomes" id="UP001330812"/>
    </source>
</evidence>
<dbReference type="Proteomes" id="UP001330812">
    <property type="component" value="Chromosome"/>
</dbReference>
<dbReference type="GO" id="GO:0016301">
    <property type="term" value="F:kinase activity"/>
    <property type="evidence" value="ECO:0007669"/>
    <property type="project" value="UniProtKB-KW"/>
</dbReference>
<gene>
    <name evidence="1" type="ORF">VSH64_30335</name>
</gene>
<dbReference type="SUPFAM" id="SSF52540">
    <property type="entry name" value="P-loop containing nucleoside triphosphate hydrolases"/>
    <property type="match status" value="1"/>
</dbReference>
<sequence length="165" mass="18354">MPRLVLLRGPSGAGKTTIARTLRTHWGRGTALVRQDVVRREILREHDVPGGVNIGLIDVMCRHTLAAGYDVILEGIFPAARYGEMLRRLLADHDGSAFFFAVPFPETVRRHATRPQSTEFTPEDMRGWYLPDDRLGVPGEVVLGPELAVKETVALIDAAVRRRCC</sequence>
<accession>A0ABZ1I028</accession>
<dbReference type="Pfam" id="PF13671">
    <property type="entry name" value="AAA_33"/>
    <property type="match status" value="1"/>
</dbReference>
<dbReference type="InterPro" id="IPR027417">
    <property type="entry name" value="P-loop_NTPase"/>
</dbReference>
<keyword evidence="2" id="KW-1185">Reference proteome</keyword>